<comment type="caution">
    <text evidence="1">The sequence shown here is derived from an EMBL/GenBank/DDBJ whole genome shotgun (WGS) entry which is preliminary data.</text>
</comment>
<name>C2KZK7_9FIRM</name>
<protein>
    <submittedName>
        <fullName evidence="1">Uncharacterized protein</fullName>
    </submittedName>
</protein>
<dbReference type="AlphaFoldDB" id="C2KZK7"/>
<organism evidence="1 2">
    <name type="scientific">Oribacterium sinus F0268</name>
    <dbReference type="NCBI Taxonomy" id="585501"/>
    <lineage>
        <taxon>Bacteria</taxon>
        <taxon>Bacillati</taxon>
        <taxon>Bacillota</taxon>
        <taxon>Clostridia</taxon>
        <taxon>Lachnospirales</taxon>
        <taxon>Lachnospiraceae</taxon>
        <taxon>Oribacterium</taxon>
    </lineage>
</organism>
<dbReference type="EMBL" id="ACKX01000190">
    <property type="protein sequence ID" value="EEJ50775.1"/>
    <property type="molecule type" value="Genomic_DNA"/>
</dbReference>
<sequence length="70" mass="7954">MLNSLCRIFCAPTGVPRSSYRIFERVECIAATLLSSSRRRCFAAFLSPLRGLFSDSSISYLLHFYSSFFS</sequence>
<proteinExistence type="predicted"/>
<evidence type="ECO:0000313" key="1">
    <source>
        <dbReference type="EMBL" id="EEJ50775.1"/>
    </source>
</evidence>
<dbReference type="HOGENOM" id="CLU_2753976_0_0_9"/>
<dbReference type="Proteomes" id="UP000004121">
    <property type="component" value="Unassembled WGS sequence"/>
</dbReference>
<dbReference type="InParanoid" id="C2KZK7"/>
<reference evidence="1 2" key="1">
    <citation type="submission" date="2009-04" db="EMBL/GenBank/DDBJ databases">
        <authorList>
            <person name="Qin X."/>
            <person name="Bachman B."/>
            <person name="Battles P."/>
            <person name="Bell A."/>
            <person name="Bess C."/>
            <person name="Bickham C."/>
            <person name="Chaboub L."/>
            <person name="Chen D."/>
            <person name="Coyle M."/>
            <person name="Deiros D.R."/>
            <person name="Dinh H."/>
            <person name="Forbes L."/>
            <person name="Fowler G."/>
            <person name="Francisco L."/>
            <person name="Fu Q."/>
            <person name="Gubbala S."/>
            <person name="Hale W."/>
            <person name="Han Y."/>
            <person name="Hemphill L."/>
            <person name="Highlander S.K."/>
            <person name="Hirani K."/>
            <person name="Hogues M."/>
            <person name="Jackson L."/>
            <person name="Jakkamsetti A."/>
            <person name="Javaid M."/>
            <person name="Jiang H."/>
            <person name="Korchina V."/>
            <person name="Kovar C."/>
            <person name="Lara F."/>
            <person name="Lee S."/>
            <person name="Mata R."/>
            <person name="Mathew T."/>
            <person name="Moen C."/>
            <person name="Morales K."/>
            <person name="Munidasa M."/>
            <person name="Nazareth L."/>
            <person name="Ngo R."/>
            <person name="Nguyen L."/>
            <person name="Okwuonu G."/>
            <person name="Ongeri F."/>
            <person name="Patil S."/>
            <person name="Petrosino J."/>
            <person name="Pham C."/>
            <person name="Pham P."/>
            <person name="Pu L.-L."/>
            <person name="Puazo M."/>
            <person name="Raj R."/>
            <person name="Reid J."/>
            <person name="Rouhana J."/>
            <person name="Saada N."/>
            <person name="Shang Y."/>
            <person name="Simmons D."/>
            <person name="Thornton R."/>
            <person name="Warren J."/>
            <person name="Weissenberger G."/>
            <person name="Zhang J."/>
            <person name="Zhang L."/>
            <person name="Zhou C."/>
            <person name="Zhu D."/>
            <person name="Muzny D."/>
            <person name="Worley K."/>
            <person name="Gibbs R."/>
        </authorList>
    </citation>
    <scope>NUCLEOTIDE SEQUENCE [LARGE SCALE GENOMIC DNA]</scope>
    <source>
        <strain evidence="1 2">F0268</strain>
    </source>
</reference>
<keyword evidence="2" id="KW-1185">Reference proteome</keyword>
<accession>C2KZK7</accession>
<evidence type="ECO:0000313" key="2">
    <source>
        <dbReference type="Proteomes" id="UP000004121"/>
    </source>
</evidence>
<gene>
    <name evidence="1" type="ORF">HMPREF6123_1926</name>
</gene>